<organism evidence="3 4">
    <name type="scientific">Moniliophthora roreri (strain MCA 2997)</name>
    <name type="common">Cocoa frosty pod rot fungus</name>
    <name type="synonym">Crinipellis roreri</name>
    <dbReference type="NCBI Taxonomy" id="1381753"/>
    <lineage>
        <taxon>Eukaryota</taxon>
        <taxon>Fungi</taxon>
        <taxon>Dikarya</taxon>
        <taxon>Basidiomycota</taxon>
        <taxon>Agaricomycotina</taxon>
        <taxon>Agaricomycetes</taxon>
        <taxon>Agaricomycetidae</taxon>
        <taxon>Agaricales</taxon>
        <taxon>Marasmiineae</taxon>
        <taxon>Marasmiaceae</taxon>
        <taxon>Moniliophthora</taxon>
    </lineage>
</organism>
<keyword evidence="4" id="KW-1185">Reference proteome</keyword>
<dbReference type="SUPFAM" id="SSF52540">
    <property type="entry name" value="P-loop containing nucleoside triphosphate hydrolases"/>
    <property type="match status" value="1"/>
</dbReference>
<gene>
    <name evidence="3" type="ORF">Moror_8348</name>
</gene>
<comment type="caution">
    <text evidence="3">The sequence shown here is derived from an EMBL/GenBank/DDBJ whole genome shotgun (WGS) entry which is preliminary data.</text>
</comment>
<dbReference type="Pfam" id="PF24883">
    <property type="entry name" value="NPHP3_N"/>
    <property type="match status" value="1"/>
</dbReference>
<dbReference type="PANTHER" id="PTHR10039:SF14">
    <property type="entry name" value="NACHT DOMAIN-CONTAINING PROTEIN"/>
    <property type="match status" value="1"/>
</dbReference>
<dbReference type="STRING" id="1381753.V2X4T6"/>
<dbReference type="PANTHER" id="PTHR10039">
    <property type="entry name" value="AMELOGENIN"/>
    <property type="match status" value="1"/>
</dbReference>
<dbReference type="OrthoDB" id="4760524at2759"/>
<dbReference type="InterPro" id="IPR027417">
    <property type="entry name" value="P-loop_NTPase"/>
</dbReference>
<dbReference type="Gene3D" id="3.40.50.300">
    <property type="entry name" value="P-loop containing nucleotide triphosphate hydrolases"/>
    <property type="match status" value="1"/>
</dbReference>
<name>V2X4T6_MONRO</name>
<keyword evidence="1" id="KW-0677">Repeat</keyword>
<sequence>MSMFQGAHGVHVSGGQLIAIGRDVNHNYLTDPLHDLWQAIKDVGASHNSEIRYPPPRCHPETRQDVIRVLHEWIHCPFPGQPMMWLYGPPGAGKSAIAQTVSETGQKEGYLASSFFFSRGDPKRGVANSLCLCIAYGLATRIPELRKPITEAIKDPTILQATLEEQLQKLIVEPCRTLEKSRNHPWLIIIDGLDECKGSREQQRILSLLATIFPEHIHLRFLICSRPEPHIREAFDFDSFQPYLRRVALDKTLDTRRDIATFLDSECNRIRADPRNRHIPFPNPWPVPGVVYVLAQKACGQFIYATTVIKFVDNEYSNPCTQLVHVLHPPIHPNPELGSPWHDLDVLYRQILSSNPQRSKVRDVIWAIALLPPQHGMGTEPEYIEAFLLLPKGDVISTLRGMHSILEIGGPRDIIRTFHASFHDFLLDKSRSGYFFMGNKQKQYSFLACRTLRILEHYSRIFNVAADYSKHHESVQWRVFYKAWNSWGDDCSRSDLNDEVLNALQKFDFGVVFGTQFRRFLLASEAKQRLESRKSIEQFFFQTQLLLERLHMDPASYNDIIRCFSDYRRGFTVKVSHPGVPGMAASRILDVAAQALGYSLIYSIGSNEALLQLRELGKIPRVRDLFKYHLQIVPTGSGCQCTRASSCLSLPCLELTSRGIYHIQLSVAVRNPAANVLSNPIYWYTETRTKRLACHIPNVRLHRLCDVLDICGPTPEFLDALPRVVRHIKSLKDKADVSRWLQSFPAEYADRTLPLIAKAEEIVCRTL</sequence>
<dbReference type="HOGENOM" id="CLU_000288_6_10_1"/>
<dbReference type="Proteomes" id="UP000017559">
    <property type="component" value="Unassembled WGS sequence"/>
</dbReference>
<evidence type="ECO:0000259" key="2">
    <source>
        <dbReference type="Pfam" id="PF24883"/>
    </source>
</evidence>
<dbReference type="EMBL" id="AWSO01000151">
    <property type="protein sequence ID" value="ESK94148.1"/>
    <property type="molecule type" value="Genomic_DNA"/>
</dbReference>
<dbReference type="InterPro" id="IPR056884">
    <property type="entry name" value="NPHP3-like_N"/>
</dbReference>
<evidence type="ECO:0000313" key="4">
    <source>
        <dbReference type="Proteomes" id="UP000017559"/>
    </source>
</evidence>
<protein>
    <submittedName>
        <fullName evidence="3">Nwd2</fullName>
    </submittedName>
</protein>
<feature type="domain" description="Nephrocystin 3-like N-terminal" evidence="2">
    <location>
        <begin position="72"/>
        <end position="226"/>
    </location>
</feature>
<dbReference type="KEGG" id="mrr:Moror_8348"/>
<dbReference type="AlphaFoldDB" id="V2X4T6"/>
<evidence type="ECO:0000313" key="3">
    <source>
        <dbReference type="EMBL" id="ESK94148.1"/>
    </source>
</evidence>
<accession>V2X4T6</accession>
<evidence type="ECO:0000256" key="1">
    <source>
        <dbReference type="ARBA" id="ARBA00022737"/>
    </source>
</evidence>
<proteinExistence type="predicted"/>
<reference evidence="3 4" key="1">
    <citation type="journal article" date="2014" name="BMC Genomics">
        <title>Genome and secretome analysis of the hemibiotrophic fungal pathogen, Moniliophthora roreri, which causes frosty pod rot disease of cacao: mechanisms of the biotrophic and necrotrophic phases.</title>
        <authorList>
            <person name="Meinhardt L.W."/>
            <person name="Costa G.G.L."/>
            <person name="Thomazella D.P.T."/>
            <person name="Teixeira P.J.P.L."/>
            <person name="Carazzolle M.F."/>
            <person name="Schuster S.C."/>
            <person name="Carlson J.E."/>
            <person name="Guiltinan M.J."/>
            <person name="Mieczkowski P."/>
            <person name="Farmer A."/>
            <person name="Ramaraj T."/>
            <person name="Crozier J."/>
            <person name="Davis R.E."/>
            <person name="Shao J."/>
            <person name="Melnick R.L."/>
            <person name="Pereira G.A.G."/>
            <person name="Bailey B.A."/>
        </authorList>
    </citation>
    <scope>NUCLEOTIDE SEQUENCE [LARGE SCALE GENOMIC DNA]</scope>
    <source>
        <strain evidence="3 4">MCA 2997</strain>
    </source>
</reference>